<sequence>MEFGSQIRQLRKNRKWTIEQLAEKCNMSINSISKIERNINKNIEVNTLMKLADVFETTPNKLLSVEEQDEKRADYDKLIHELDMMESSDRQKVLNALQTLVDLINEK</sequence>
<name>A0ABM9N5S1_9LACO</name>
<dbReference type="InterPro" id="IPR050807">
    <property type="entry name" value="TransReg_Diox_bact_type"/>
</dbReference>
<evidence type="ECO:0000256" key="1">
    <source>
        <dbReference type="ARBA" id="ARBA00023125"/>
    </source>
</evidence>
<feature type="domain" description="HTH cro/C1-type" evidence="2">
    <location>
        <begin position="7"/>
        <end position="62"/>
    </location>
</feature>
<dbReference type="PROSITE" id="PS50943">
    <property type="entry name" value="HTH_CROC1"/>
    <property type="match status" value="1"/>
</dbReference>
<dbReference type="Gene3D" id="1.10.260.40">
    <property type="entry name" value="lambda repressor-like DNA-binding domains"/>
    <property type="match status" value="1"/>
</dbReference>
<dbReference type="Proteomes" id="UP001314241">
    <property type="component" value="Unassembled WGS sequence"/>
</dbReference>
<protein>
    <submittedName>
        <fullName evidence="3">Contains XRE-family HTH domain (HipB)</fullName>
    </submittedName>
</protein>
<dbReference type="CDD" id="cd00093">
    <property type="entry name" value="HTH_XRE"/>
    <property type="match status" value="1"/>
</dbReference>
<dbReference type="SMART" id="SM00530">
    <property type="entry name" value="HTH_XRE"/>
    <property type="match status" value="1"/>
</dbReference>
<organism evidence="3 4">
    <name type="scientific">Eupransor demetentiae</name>
    <dbReference type="NCBI Taxonomy" id="3109584"/>
    <lineage>
        <taxon>Bacteria</taxon>
        <taxon>Bacillati</taxon>
        <taxon>Bacillota</taxon>
        <taxon>Bacilli</taxon>
        <taxon>Lactobacillales</taxon>
        <taxon>Lactobacillaceae</taxon>
        <taxon>Eupransor</taxon>
    </lineage>
</organism>
<evidence type="ECO:0000259" key="2">
    <source>
        <dbReference type="PROSITE" id="PS50943"/>
    </source>
</evidence>
<reference evidence="3 4" key="1">
    <citation type="submission" date="2024-01" db="EMBL/GenBank/DDBJ databases">
        <authorList>
            <person name="Botero Cardona J."/>
        </authorList>
    </citation>
    <scope>NUCLEOTIDE SEQUENCE [LARGE SCALE GENOMIC DNA]</scope>
    <source>
        <strain evidence="3 4">LMG 33000</strain>
    </source>
</reference>
<dbReference type="Pfam" id="PF01381">
    <property type="entry name" value="HTH_3"/>
    <property type="match status" value="1"/>
</dbReference>
<dbReference type="InterPro" id="IPR001387">
    <property type="entry name" value="Cro/C1-type_HTH"/>
</dbReference>
<dbReference type="InterPro" id="IPR010982">
    <property type="entry name" value="Lambda_DNA-bd_dom_sf"/>
</dbReference>
<dbReference type="PANTHER" id="PTHR46797">
    <property type="entry name" value="HTH-TYPE TRANSCRIPTIONAL REGULATOR"/>
    <property type="match status" value="1"/>
</dbReference>
<comment type="caution">
    <text evidence="3">The sequence shown here is derived from an EMBL/GenBank/DDBJ whole genome shotgun (WGS) entry which is preliminary data.</text>
</comment>
<proteinExistence type="predicted"/>
<dbReference type="SUPFAM" id="SSF47413">
    <property type="entry name" value="lambda repressor-like DNA-binding domains"/>
    <property type="match status" value="1"/>
</dbReference>
<dbReference type="RefSeq" id="WP_349642083.1">
    <property type="nucleotide sequence ID" value="NZ_CAWVOH010000002.1"/>
</dbReference>
<gene>
    <name evidence="3" type="ORF">R54876_GBNLAHCA_01105</name>
</gene>
<evidence type="ECO:0000313" key="4">
    <source>
        <dbReference type="Proteomes" id="UP001314241"/>
    </source>
</evidence>
<dbReference type="PANTHER" id="PTHR46797:SF1">
    <property type="entry name" value="METHYLPHOSPHONATE SYNTHASE"/>
    <property type="match status" value="1"/>
</dbReference>
<accession>A0ABM9N5S1</accession>
<dbReference type="EMBL" id="CAWVOH010000002">
    <property type="protein sequence ID" value="CAK8054535.1"/>
    <property type="molecule type" value="Genomic_DNA"/>
</dbReference>
<evidence type="ECO:0000313" key="3">
    <source>
        <dbReference type="EMBL" id="CAK8054535.1"/>
    </source>
</evidence>
<keyword evidence="4" id="KW-1185">Reference proteome</keyword>
<keyword evidence="1" id="KW-0238">DNA-binding</keyword>